<feature type="chain" id="PRO_5025689120" evidence="1">
    <location>
        <begin position="20"/>
        <end position="122"/>
    </location>
</feature>
<keyword evidence="1" id="KW-0732">Signal</keyword>
<dbReference type="EMBL" id="ML977002">
    <property type="protein sequence ID" value="KAF1953783.1"/>
    <property type="molecule type" value="Genomic_DNA"/>
</dbReference>
<dbReference type="Proteomes" id="UP000800035">
    <property type="component" value="Unassembled WGS sequence"/>
</dbReference>
<reference evidence="2" key="1">
    <citation type="journal article" date="2020" name="Stud. Mycol.">
        <title>101 Dothideomycetes genomes: a test case for predicting lifestyles and emergence of pathogens.</title>
        <authorList>
            <person name="Haridas S."/>
            <person name="Albert R."/>
            <person name="Binder M."/>
            <person name="Bloem J."/>
            <person name="Labutti K."/>
            <person name="Salamov A."/>
            <person name="Andreopoulos B."/>
            <person name="Baker S."/>
            <person name="Barry K."/>
            <person name="Bills G."/>
            <person name="Bluhm B."/>
            <person name="Cannon C."/>
            <person name="Castanera R."/>
            <person name="Culley D."/>
            <person name="Daum C."/>
            <person name="Ezra D."/>
            <person name="Gonzalez J."/>
            <person name="Henrissat B."/>
            <person name="Kuo A."/>
            <person name="Liang C."/>
            <person name="Lipzen A."/>
            <person name="Lutzoni F."/>
            <person name="Magnuson J."/>
            <person name="Mondo S."/>
            <person name="Nolan M."/>
            <person name="Ohm R."/>
            <person name="Pangilinan J."/>
            <person name="Park H.-J."/>
            <person name="Ramirez L."/>
            <person name="Alfaro M."/>
            <person name="Sun H."/>
            <person name="Tritt A."/>
            <person name="Yoshinaga Y."/>
            <person name="Zwiers L.-H."/>
            <person name="Turgeon B."/>
            <person name="Goodwin S."/>
            <person name="Spatafora J."/>
            <person name="Crous P."/>
            <person name="Grigoriev I."/>
        </authorList>
    </citation>
    <scope>NUCLEOTIDE SEQUENCE</scope>
    <source>
        <strain evidence="2">CBS 675.92</strain>
    </source>
</reference>
<gene>
    <name evidence="2" type="ORF">CC80DRAFT_139006</name>
</gene>
<sequence>MIGWNRAWVRLIILGVTEAQQTVFAIYDPGLARYPQPLVCQLKVSILQGRSSQLNIMHNVDIFGTRIQVPRTIAEASCLSISCRVTARVFEQHRRVAALADTATFAFIARTREFAAPFRQHG</sequence>
<dbReference type="AlphaFoldDB" id="A0A6A5TLN3"/>
<evidence type="ECO:0000256" key="1">
    <source>
        <dbReference type="SAM" id="SignalP"/>
    </source>
</evidence>
<evidence type="ECO:0000313" key="3">
    <source>
        <dbReference type="Proteomes" id="UP000800035"/>
    </source>
</evidence>
<accession>A0A6A5TLN3</accession>
<feature type="signal peptide" evidence="1">
    <location>
        <begin position="1"/>
        <end position="19"/>
    </location>
</feature>
<organism evidence="2 3">
    <name type="scientific">Byssothecium circinans</name>
    <dbReference type="NCBI Taxonomy" id="147558"/>
    <lineage>
        <taxon>Eukaryota</taxon>
        <taxon>Fungi</taxon>
        <taxon>Dikarya</taxon>
        <taxon>Ascomycota</taxon>
        <taxon>Pezizomycotina</taxon>
        <taxon>Dothideomycetes</taxon>
        <taxon>Pleosporomycetidae</taxon>
        <taxon>Pleosporales</taxon>
        <taxon>Massarineae</taxon>
        <taxon>Massarinaceae</taxon>
        <taxon>Byssothecium</taxon>
    </lineage>
</organism>
<name>A0A6A5TLN3_9PLEO</name>
<proteinExistence type="predicted"/>
<protein>
    <submittedName>
        <fullName evidence="2">Uncharacterized protein</fullName>
    </submittedName>
</protein>
<evidence type="ECO:0000313" key="2">
    <source>
        <dbReference type="EMBL" id="KAF1953783.1"/>
    </source>
</evidence>
<keyword evidence="3" id="KW-1185">Reference proteome</keyword>